<dbReference type="OrthoDB" id="36975at2"/>
<dbReference type="EMBL" id="CYXZ01000004">
    <property type="protein sequence ID" value="CUM83504.1"/>
    <property type="molecule type" value="Genomic_DNA"/>
</dbReference>
<dbReference type="Gene3D" id="3.60.15.10">
    <property type="entry name" value="Ribonuclease Z/Hydroxyacylglutathione hydrolase-like"/>
    <property type="match status" value="1"/>
</dbReference>
<dbReference type="InterPro" id="IPR001279">
    <property type="entry name" value="Metallo-B-lactamas"/>
</dbReference>
<accession>A0A173RZE0</accession>
<dbReference type="Pfam" id="PF13483">
    <property type="entry name" value="Lactamase_B_3"/>
    <property type="match status" value="1"/>
</dbReference>
<protein>
    <submittedName>
        <fullName evidence="2">Beta-lactamase superfamily domain</fullName>
    </submittedName>
</protein>
<dbReference type="RefSeq" id="WP_055193302.1">
    <property type="nucleotide sequence ID" value="NZ_CABIYH010000004.1"/>
</dbReference>
<organism evidence="2 3">
    <name type="scientific">Roseburia intestinalis</name>
    <dbReference type="NCBI Taxonomy" id="166486"/>
    <lineage>
        <taxon>Bacteria</taxon>
        <taxon>Bacillati</taxon>
        <taxon>Bacillota</taxon>
        <taxon>Clostridia</taxon>
        <taxon>Lachnospirales</taxon>
        <taxon>Lachnospiraceae</taxon>
        <taxon>Roseburia</taxon>
    </lineage>
</organism>
<proteinExistence type="predicted"/>
<reference evidence="2 3" key="1">
    <citation type="submission" date="2015-09" db="EMBL/GenBank/DDBJ databases">
        <authorList>
            <consortium name="Pathogen Informatics"/>
        </authorList>
    </citation>
    <scope>NUCLEOTIDE SEQUENCE [LARGE SCALE GENOMIC DNA]</scope>
    <source>
        <strain evidence="2 3">2789STDY5834960</strain>
    </source>
</reference>
<dbReference type="PANTHER" id="PTHR42967:SF1">
    <property type="entry name" value="MBL FOLD METALLO-HYDROLASE"/>
    <property type="match status" value="1"/>
</dbReference>
<dbReference type="STRING" id="166486.ERS852572_00710"/>
<sequence length="251" mass="29540">MQVIFIHHSCFLVEVDEKVLIFDWFAGNRIRGYTFHGVIPEYEPDTPIYVFASHKHQDHFDMDVLHWAEKYKNIHYIFSKDCKMSPHFLQKHGFLENIREKITYVSAGEKYQVDDVKIETLRSTDAGVAFYVETHGATFFHAGDLNDWTWEGAGDLINGRMHREYRTQIKKLAGKPVNLAFVPMDPRQGADQELGMDYFLETTSAEYVFPMHMWQDYSHIPVYKKKIWNPGMAERVVEITHENQVFLIEEQ</sequence>
<evidence type="ECO:0000313" key="2">
    <source>
        <dbReference type="EMBL" id="CUM83504.1"/>
    </source>
</evidence>
<dbReference type="Proteomes" id="UP000095350">
    <property type="component" value="Unassembled WGS sequence"/>
</dbReference>
<feature type="domain" description="Metallo-beta-lactamase" evidence="1">
    <location>
        <begin position="7"/>
        <end position="185"/>
    </location>
</feature>
<dbReference type="InterPro" id="IPR036866">
    <property type="entry name" value="RibonucZ/Hydroxyglut_hydro"/>
</dbReference>
<dbReference type="AlphaFoldDB" id="A0A173RZE0"/>
<dbReference type="SUPFAM" id="SSF56281">
    <property type="entry name" value="Metallo-hydrolase/oxidoreductase"/>
    <property type="match status" value="1"/>
</dbReference>
<name>A0A173RZE0_9FIRM</name>
<evidence type="ECO:0000313" key="3">
    <source>
        <dbReference type="Proteomes" id="UP000095350"/>
    </source>
</evidence>
<evidence type="ECO:0000259" key="1">
    <source>
        <dbReference type="SMART" id="SM00849"/>
    </source>
</evidence>
<dbReference type="SMART" id="SM00849">
    <property type="entry name" value="Lactamase_B"/>
    <property type="match status" value="1"/>
</dbReference>
<gene>
    <name evidence="2" type="ORF">ERS852572_00710</name>
</gene>
<dbReference type="PANTHER" id="PTHR42967">
    <property type="entry name" value="METAL DEPENDENT HYDROLASE"/>
    <property type="match status" value="1"/>
</dbReference>
<dbReference type="PaxDb" id="166486-ERS852572_00710"/>